<keyword evidence="1" id="KW-0560">Oxidoreductase</keyword>
<sequence length="106" mass="11588">MGKGGQFTRLGEAGRRGVAIEVDGQPVAGMEGDTVLTVLLTAGRRLRDNEFERRPRAGFCLMGACQDCWLWRPDGGRVRACSTPVAEGMVLLTRSPLEQWTRPNNG</sequence>
<dbReference type="Gene3D" id="3.10.20.440">
    <property type="entry name" value="2Fe-2S iron-sulphur cluster binding domain, sarcosine oxidase, alpha subunit, N-terminal domain"/>
    <property type="match status" value="1"/>
</dbReference>
<dbReference type="AlphaFoldDB" id="A0A3N1MJT1"/>
<comment type="caution">
    <text evidence="2">The sequence shown here is derived from an EMBL/GenBank/DDBJ whole genome shotgun (WGS) entry which is preliminary data.</text>
</comment>
<proteinExistence type="predicted"/>
<name>A0A3N1MJT1_9PROT</name>
<evidence type="ECO:0000313" key="2">
    <source>
        <dbReference type="EMBL" id="ROQ01256.1"/>
    </source>
</evidence>
<accession>A0A3N1MJT1</accession>
<evidence type="ECO:0000313" key="3">
    <source>
        <dbReference type="Proteomes" id="UP000278222"/>
    </source>
</evidence>
<organism evidence="2 3">
    <name type="scientific">Stella humosa</name>
    <dbReference type="NCBI Taxonomy" id="94"/>
    <lineage>
        <taxon>Bacteria</taxon>
        <taxon>Pseudomonadati</taxon>
        <taxon>Pseudomonadota</taxon>
        <taxon>Alphaproteobacteria</taxon>
        <taxon>Rhodospirillales</taxon>
        <taxon>Stellaceae</taxon>
        <taxon>Stella</taxon>
    </lineage>
</organism>
<dbReference type="InterPro" id="IPR042204">
    <property type="entry name" value="2Fe-2S-bd_N"/>
</dbReference>
<dbReference type="SUPFAM" id="SSF54292">
    <property type="entry name" value="2Fe-2S ferredoxin-like"/>
    <property type="match status" value="1"/>
</dbReference>
<dbReference type="EMBL" id="RJKX01000011">
    <property type="protein sequence ID" value="ROQ01256.1"/>
    <property type="molecule type" value="Genomic_DNA"/>
</dbReference>
<dbReference type="GO" id="GO:0016491">
    <property type="term" value="F:oxidoreductase activity"/>
    <property type="evidence" value="ECO:0007669"/>
    <property type="project" value="UniProtKB-KW"/>
</dbReference>
<dbReference type="InterPro" id="IPR036010">
    <property type="entry name" value="2Fe-2S_ferredoxin-like_sf"/>
</dbReference>
<keyword evidence="3" id="KW-1185">Reference proteome</keyword>
<reference evidence="2 3" key="1">
    <citation type="submission" date="2018-11" db="EMBL/GenBank/DDBJ databases">
        <title>Genomic Encyclopedia of Type Strains, Phase IV (KMG-IV): sequencing the most valuable type-strain genomes for metagenomic binning, comparative biology and taxonomic classification.</title>
        <authorList>
            <person name="Goeker M."/>
        </authorList>
    </citation>
    <scope>NUCLEOTIDE SEQUENCE [LARGE SCALE GENOMIC DNA]</scope>
    <source>
        <strain evidence="2 3">DSM 5900</strain>
    </source>
</reference>
<dbReference type="Pfam" id="PF13510">
    <property type="entry name" value="Fer2_4"/>
    <property type="match status" value="1"/>
</dbReference>
<dbReference type="GO" id="GO:0051536">
    <property type="term" value="F:iron-sulfur cluster binding"/>
    <property type="evidence" value="ECO:0007669"/>
    <property type="project" value="InterPro"/>
</dbReference>
<dbReference type="RefSeq" id="WP_245978149.1">
    <property type="nucleotide sequence ID" value="NZ_AP019700.1"/>
</dbReference>
<dbReference type="Proteomes" id="UP000278222">
    <property type="component" value="Unassembled WGS sequence"/>
</dbReference>
<gene>
    <name evidence="2" type="ORF">EDC65_0434</name>
</gene>
<evidence type="ECO:0000256" key="1">
    <source>
        <dbReference type="ARBA" id="ARBA00023002"/>
    </source>
</evidence>
<protein>
    <submittedName>
        <fullName evidence="2">2Fe-2S iron-sulfur cluster protein</fullName>
    </submittedName>
</protein>